<dbReference type="SUPFAM" id="SSF56112">
    <property type="entry name" value="Protein kinase-like (PK-like)"/>
    <property type="match status" value="1"/>
</dbReference>
<dbReference type="Proteomes" id="UP000317722">
    <property type="component" value="Unassembled WGS sequence"/>
</dbReference>
<comment type="caution">
    <text evidence="2">The sequence shown here is derived from an EMBL/GenBank/DDBJ whole genome shotgun (WGS) entry which is preliminary data.</text>
</comment>
<evidence type="ECO:0000313" key="2">
    <source>
        <dbReference type="EMBL" id="TPG16241.1"/>
    </source>
</evidence>
<sequence length="332" mass="36615">MDGLFSHWVATDAWRDEATAWIRDELAAVGRQVTGEVDQRRIRPWSTQLVVPTDRGTVWFKANCPALAFEPAVHRALSSLEPDEVDEPLAVDDARGWMMTADRGATLGDSRDATLEDWQAVVRLAATLQRRVAEEGPTLWRAGLPDCSPQTVPARYRWLIEQLAALPGDHPSHLADDGRTELEEGISVVEEAVETLCAASLPVTLQHGDLHPRNVFAVGNSLRTFDFGDAQWAHALEMLAVPYGYVTRLTTHPWPDVLSAYAQVWSDVIDSADLEALMTPAMVTHGVNRSFTWLGSIVGAQPHELAEWGDSPLYYLKLALQPFPPADPESGP</sequence>
<evidence type="ECO:0000313" key="3">
    <source>
        <dbReference type="Proteomes" id="UP000317722"/>
    </source>
</evidence>
<gene>
    <name evidence="2" type="ORF">EAH86_13630</name>
</gene>
<dbReference type="InterPro" id="IPR002575">
    <property type="entry name" value="Aminoglycoside_PTrfase"/>
</dbReference>
<dbReference type="OrthoDB" id="101887at2"/>
<dbReference type="AlphaFoldDB" id="A0A502CWX1"/>
<name>A0A502CWX1_9MICO</name>
<dbReference type="EMBL" id="RCZM01000004">
    <property type="protein sequence ID" value="TPG16241.1"/>
    <property type="molecule type" value="Genomic_DNA"/>
</dbReference>
<proteinExistence type="predicted"/>
<evidence type="ECO:0000259" key="1">
    <source>
        <dbReference type="Pfam" id="PF01636"/>
    </source>
</evidence>
<accession>A0A502CWX1</accession>
<reference evidence="2 3" key="1">
    <citation type="journal article" date="2019" name="Environ. Microbiol.">
        <title>Species interactions and distinct microbial communities in high Arctic permafrost affected cryosols are associated with the CH4 and CO2 gas fluxes.</title>
        <authorList>
            <person name="Altshuler I."/>
            <person name="Hamel J."/>
            <person name="Turney S."/>
            <person name="Magnuson E."/>
            <person name="Levesque R."/>
            <person name="Greer C."/>
            <person name="Whyte L.G."/>
        </authorList>
    </citation>
    <scope>NUCLEOTIDE SEQUENCE [LARGE SCALE GENOMIC DNA]</scope>
    <source>
        <strain evidence="2 3">S9.3A</strain>
    </source>
</reference>
<feature type="domain" description="Aminoglycoside phosphotransferase" evidence="1">
    <location>
        <begin position="72"/>
        <end position="266"/>
    </location>
</feature>
<keyword evidence="3" id="KW-1185">Reference proteome</keyword>
<dbReference type="Pfam" id="PF01636">
    <property type="entry name" value="APH"/>
    <property type="match status" value="1"/>
</dbReference>
<protein>
    <recommendedName>
        <fullName evidence="1">Aminoglycoside phosphotransferase domain-containing protein</fullName>
    </recommendedName>
</protein>
<organism evidence="2 3">
    <name type="scientific">Pedococcus bigeumensis</name>
    <dbReference type="NCBI Taxonomy" id="433644"/>
    <lineage>
        <taxon>Bacteria</taxon>
        <taxon>Bacillati</taxon>
        <taxon>Actinomycetota</taxon>
        <taxon>Actinomycetes</taxon>
        <taxon>Micrococcales</taxon>
        <taxon>Intrasporangiaceae</taxon>
        <taxon>Pedococcus</taxon>
    </lineage>
</organism>
<dbReference type="RefSeq" id="WP_140741608.1">
    <property type="nucleotide sequence ID" value="NZ_RCZM01000004.1"/>
</dbReference>
<dbReference type="InterPro" id="IPR011009">
    <property type="entry name" value="Kinase-like_dom_sf"/>
</dbReference>